<keyword evidence="15" id="KW-0255">Endonuclease</keyword>
<evidence type="ECO:0000256" key="18">
    <source>
        <dbReference type="ARBA" id="ARBA00022842"/>
    </source>
</evidence>
<comment type="function">
    <text evidence="29">Integrase (IN) targets the VLP to the nucleus, where a subparticle preintegration complex (PIC) containing at least integrase and the newly synthesized dsDNA copy of the retrotransposon must transit the nuclear membrane. Once in the nucleus, integrase performs the integration of the dsDNA into the host genome.</text>
</comment>
<feature type="compositionally biased region" description="Polar residues" evidence="33">
    <location>
        <begin position="992"/>
        <end position="1013"/>
    </location>
</feature>
<dbReference type="Pfam" id="PF00665">
    <property type="entry name" value="rve"/>
    <property type="match status" value="1"/>
</dbReference>
<evidence type="ECO:0000256" key="6">
    <source>
        <dbReference type="ARBA" id="ARBA00022578"/>
    </source>
</evidence>
<evidence type="ECO:0000256" key="8">
    <source>
        <dbReference type="ARBA" id="ARBA00022670"/>
    </source>
</evidence>
<keyword evidence="5" id="KW-0963">Cytoplasm</keyword>
<dbReference type="PROSITE" id="PS50994">
    <property type="entry name" value="INTEGRASE"/>
    <property type="match status" value="1"/>
</dbReference>
<dbReference type="PROSITE" id="PS50158">
    <property type="entry name" value="ZF_CCHC"/>
    <property type="match status" value="1"/>
</dbReference>
<dbReference type="SUPFAM" id="SSF53098">
    <property type="entry name" value="Ribonuclease H-like"/>
    <property type="match status" value="1"/>
</dbReference>
<dbReference type="OrthoDB" id="4092852at2759"/>
<dbReference type="Proteomes" id="UP000398389">
    <property type="component" value="Unassembled WGS sequence"/>
</dbReference>
<dbReference type="GO" id="GO:0004523">
    <property type="term" value="F:RNA-DNA hybrid ribonuclease activity"/>
    <property type="evidence" value="ECO:0007669"/>
    <property type="project" value="UniProtKB-EC"/>
</dbReference>
<comment type="subcellular location">
    <subcellularLocation>
        <location evidence="4">Cytoplasm</location>
    </subcellularLocation>
    <subcellularLocation>
        <location evidence="3">Nucleus</location>
    </subcellularLocation>
</comment>
<evidence type="ECO:0000256" key="17">
    <source>
        <dbReference type="ARBA" id="ARBA00022840"/>
    </source>
</evidence>
<dbReference type="RefSeq" id="XP_031855976.1">
    <property type="nucleotide sequence ID" value="XM_032000085.1"/>
</dbReference>
<keyword evidence="6" id="KW-0815">Transposition</keyword>
<dbReference type="InterPro" id="IPR057670">
    <property type="entry name" value="SH3_retrovirus"/>
</dbReference>
<evidence type="ECO:0000256" key="23">
    <source>
        <dbReference type="ARBA" id="ARBA00023113"/>
    </source>
</evidence>
<keyword evidence="21" id="KW-0695">RNA-directed DNA polymerase</keyword>
<feature type="compositionally biased region" description="Low complexity" evidence="33">
    <location>
        <begin position="875"/>
        <end position="893"/>
    </location>
</feature>
<dbReference type="InterPro" id="IPR001584">
    <property type="entry name" value="Integrase_cat-core"/>
</dbReference>
<keyword evidence="12" id="KW-0479">Metal-binding</keyword>
<keyword evidence="11" id="KW-0540">Nuclease</keyword>
<keyword evidence="9" id="KW-0808">Transferase</keyword>
<dbReference type="SUPFAM" id="SSF56672">
    <property type="entry name" value="DNA/RNA polymerases"/>
    <property type="match status" value="2"/>
</dbReference>
<dbReference type="GO" id="GO:0006508">
    <property type="term" value="P:proteolysis"/>
    <property type="evidence" value="ECO:0007669"/>
    <property type="project" value="UniProtKB-KW"/>
</dbReference>
<dbReference type="InterPro" id="IPR035179">
    <property type="entry name" value="DUF5314"/>
</dbReference>
<keyword evidence="25" id="KW-0233">DNA recombination</keyword>
<dbReference type="GO" id="GO:0015074">
    <property type="term" value="P:DNA integration"/>
    <property type="evidence" value="ECO:0007669"/>
    <property type="project" value="UniProtKB-KW"/>
</dbReference>
<feature type="compositionally biased region" description="Low complexity" evidence="33">
    <location>
        <begin position="973"/>
        <end position="990"/>
    </location>
</feature>
<evidence type="ECO:0000259" key="35">
    <source>
        <dbReference type="PROSITE" id="PS50994"/>
    </source>
</evidence>
<dbReference type="InterPro" id="IPR013103">
    <property type="entry name" value="RVT_2"/>
</dbReference>
<evidence type="ECO:0000256" key="15">
    <source>
        <dbReference type="ARBA" id="ARBA00022759"/>
    </source>
</evidence>
<dbReference type="GO" id="GO:0003964">
    <property type="term" value="F:RNA-directed DNA polymerase activity"/>
    <property type="evidence" value="ECO:0007669"/>
    <property type="project" value="UniProtKB-KW"/>
</dbReference>
<dbReference type="GO" id="GO:0004190">
    <property type="term" value="F:aspartic-type endopeptidase activity"/>
    <property type="evidence" value="ECO:0007669"/>
    <property type="project" value="UniProtKB-KW"/>
</dbReference>
<dbReference type="GO" id="GO:0003677">
    <property type="term" value="F:DNA binding"/>
    <property type="evidence" value="ECO:0007669"/>
    <property type="project" value="UniProtKB-KW"/>
</dbReference>
<evidence type="ECO:0000256" key="20">
    <source>
        <dbReference type="ARBA" id="ARBA00022908"/>
    </source>
</evidence>
<evidence type="ECO:0000259" key="34">
    <source>
        <dbReference type="PROSITE" id="PS50158"/>
    </source>
</evidence>
<evidence type="ECO:0000256" key="27">
    <source>
        <dbReference type="ARBA" id="ARBA00023268"/>
    </source>
</evidence>
<keyword evidence="13" id="KW-0547">Nucleotide-binding</keyword>
<feature type="region of interest" description="Disordered" evidence="33">
    <location>
        <begin position="2300"/>
        <end position="2328"/>
    </location>
</feature>
<keyword evidence="27" id="KW-0511">Multifunctional enzyme</keyword>
<evidence type="ECO:0000256" key="1">
    <source>
        <dbReference type="ARBA" id="ARBA00000077"/>
    </source>
</evidence>
<evidence type="ECO:0000256" key="10">
    <source>
        <dbReference type="ARBA" id="ARBA00022695"/>
    </source>
</evidence>
<evidence type="ECO:0000256" key="22">
    <source>
        <dbReference type="ARBA" id="ARBA00022932"/>
    </source>
</evidence>
<evidence type="ECO:0000256" key="30">
    <source>
        <dbReference type="ARBA" id="ARBA00048173"/>
    </source>
</evidence>
<evidence type="ECO:0000256" key="26">
    <source>
        <dbReference type="ARBA" id="ARBA00023242"/>
    </source>
</evidence>
<dbReference type="Gene3D" id="3.30.420.10">
    <property type="entry name" value="Ribonuclease H-like superfamily/Ribonuclease H"/>
    <property type="match status" value="1"/>
</dbReference>
<evidence type="ECO:0000256" key="31">
    <source>
        <dbReference type="ARBA" id="ARBA00049244"/>
    </source>
</evidence>
<dbReference type="Pfam" id="PF22936">
    <property type="entry name" value="Pol_BBD"/>
    <property type="match status" value="1"/>
</dbReference>
<keyword evidence="8" id="KW-0645">Protease</keyword>
<dbReference type="Pfam" id="PF17241">
    <property type="entry name" value="Retrotran_gag_4"/>
    <property type="match status" value="1"/>
</dbReference>
<feature type="compositionally biased region" description="Polar residues" evidence="33">
    <location>
        <begin position="2300"/>
        <end position="2310"/>
    </location>
</feature>
<dbReference type="Pfam" id="PF13976">
    <property type="entry name" value="gag_pre-integrs"/>
    <property type="match status" value="1"/>
</dbReference>
<keyword evidence="20" id="KW-0229">DNA integration</keyword>
<evidence type="ECO:0000256" key="3">
    <source>
        <dbReference type="ARBA" id="ARBA00004123"/>
    </source>
</evidence>
<evidence type="ECO:0000256" key="16">
    <source>
        <dbReference type="ARBA" id="ARBA00022801"/>
    </source>
</evidence>
<keyword evidence="26" id="KW-0539">Nucleus</keyword>
<dbReference type="GO" id="GO:0005634">
    <property type="term" value="C:nucleus"/>
    <property type="evidence" value="ECO:0007669"/>
    <property type="project" value="UniProtKB-SubCell"/>
</dbReference>
<name>A0A5E8BZK9_9ASCO</name>
<dbReference type="InterPro" id="IPR001878">
    <property type="entry name" value="Znf_CCHC"/>
</dbReference>
<dbReference type="InterPro" id="IPR054722">
    <property type="entry name" value="PolX-like_BBD"/>
</dbReference>
<accession>A0A5E8BZK9</accession>
<dbReference type="PANTHER" id="PTHR42648">
    <property type="entry name" value="TRANSPOSASE, PUTATIVE-RELATED"/>
    <property type="match status" value="1"/>
</dbReference>
<keyword evidence="22" id="KW-0239">DNA-directed DNA polymerase</keyword>
<keyword evidence="32" id="KW-0863">Zinc-finger</keyword>
<comment type="catalytic activity">
    <reaction evidence="1">
        <text>Endonucleolytic cleavage to 5'-phosphomonoester.</text>
        <dbReference type="EC" id="3.1.26.4"/>
    </reaction>
</comment>
<evidence type="ECO:0000256" key="25">
    <source>
        <dbReference type="ARBA" id="ARBA00023172"/>
    </source>
</evidence>
<sequence length="2328" mass="257235">MTSRVTVQQVMGRTSAYINLTSSEKLTPLNYHVWATKILLGLRAMNNGVHLYVEAGTVNPAANESLEDLTASLDTVVHDVILNNISPELIEHVNDVAIRGRDLWLYLHQEYSQLQPADVISLMKSLYAGNIDVGPKFVSSVRSYVATWRSIYQSLSPDSVVAFNALASMGPNCERFIQYALEHRFDSNNNTDNLDINNFIRNTDKWAKLLKITGPPATLSTEAFVASSKKYNNKSKGDGIKCFRCKRRGHTSNNCHVSWEEVQAARQDNKDDKESKEAKTSRGWFAETIDEFSEIVDDDPFVSSAFVSETSVVSEKFGNSCSESFDDLESELLILLSRVSAMKIVLLVKFLSIVQTQDLILIQLVNRLLVPLMILVLFLNLHHVFVAESTTSAEANLVVGSDSFDFIHDTGATSHICNNISYFSSLRPTSATIRGLGSATAEGVGDIVVDLLGKDDQPCDRVVLRDVLYVPKIPRNLFAARRATAGGCRFIQDLNHISAVENGKTRVHAIAMVVLPSKPVHEVFAVESSANLWHKRLGHASVDVLKKLSKSLSVKPTHFEVVDSHKCDACLGGKATALPFNGTTEKASRPLELFVSDLSGPHVATPVGHRYVLTIMDYYSRYSYVELLARKSDASLAIRNFIARCESYFSGDSAGDRVAYFHSDNGGEYISKDLEQFFVSKGIKHTYTVPHTPQQNGVAERLNRTLFEKAKSMLLYAHAPEYLWGEAVKSANYIRNRLPSRTTGGVAPLQLWTGKPPSYHHMKVFGCQATVVLPGAKRESKLSSNTEAGVFVGYSLDRTAYRVLLDSSIVEARSVYFDESKFPFMKSDKDLSINGTGVGFSVGSGSGSMSGPCFDSKGTGLGSNVRVNSIASSDLSSGSSFGSHRSLPASSSGSGSGSICALPSPSPSSSPSHSPSPPPSSSSSSIIVHKPRSVRRILSTPSAPLESPTLPSIASVPSLPSSPILPPSDHDVSISPDSSPIISSSEYIPSQLDLSETGPSINESDISGDSGISQRGGDIGFQPSIIASQESPSSDLVNSLDQAGVSVVTKDDTQAVLPKSRSRVVAVRLPSITPAKRPSSDDIVSPPSKHLCENSLKQSPVSATPAKRPAEEECISYRRLKSLRFDYDDVALLVFTDPSSFEEAMSSEEAEFWLEACVIEMSSLKRNGTWELVDLPPGRKAINSKWVFKVKRKADGSIERYKARLVCIGFSQVEGIDYTETFAPVVRYETVRIVLAIAAQFGFQVHHMDVETAFLNGDLKEDIYMRQPKGFVVKGQESKKIHGALVKLGFIRNESDYGVYTKGSGSTMVIIALYVDDLLISGNSSEVIAKTKSSLSSMFKMKDLGPVEQFLGMRVKQSPYHITVDVSRYIFDMLEEFGMQNCSSVKTPLPTRDLSDFSESDSATDASMYRSIIGKLIYAANCARPDLAVAVSFLCRYMQSPKSIHMEAAKHTLRYLKGTAELGLEYRAQKVYKLVGYSDADYAQDKQDRKSFTGPASSSVESEYMSLSDASKECFWINQLLSLCKIPVPLPVTMFEDNQGCIALAQNPVFHRRTKHIDVRYHVVRHYIRSGVIHLEYLDTQVMLADMFTKNLGRVKFETLRGLLGMKAVGDSATRGGVEHAMLSQTSAVDNAQATAHATTIYNSVPHENISKGNTPYDSYFSTVTKDHTFPSFLEDCLIHNAKTNELAPAIYLTTDRITHLKIFRLVTTGEDVSTNDFKQLDKFEWHPIVNDLPSPTRPPFPFGDKPGRPRKIHTLNSFVTEQPPLTSSPTAPKSFAEAMKIPKWVEAIRKEVQTFLDADAFAPFIPTESEVTFLASFWIFVIKPDGTYKARLIIISPEELKSNKVTATSPVVKQTTVMAFLAAHIKNDRKFLTAFDVKGAFLNTPVSNGKFYRLKTPKGFDAFFSQHYVTIRKQVYGLKDSPMGFYLFARAQLAPDFRISRADSCLFLHHNDPSTSCISHVDDFLVSSNTTQTIEHTIGHKFVLKRQINPARYIGFELDYPSDSITLSTADYFLERIKQFDIKLQSTIKQGATHPLTTDFNDQSSDVHTNLKQANLDSLPIDPTLYRQIVGVIQYIASKTRFDLQFTGTYLSRFNHAPTFQSLNQAIQALKYIYTTRNSAYRTTKPVTGSNSRLQIFTDASFNTRASDDLNAKHHPPFAGYIILLDGNVLTSRSYTIKAATISSVYEAELVALHDGVRRTLAILPTLQELGYKDVMIDAFCDNNPLIQVVCSLKQVDYELHFLNRINYLRDNHSRKIFRLNHISGKDNPADILTKRMPAAEIMRILSKCDFFISPLSHPSASNLQKQPSDPSPKGSEPGGVSGVGFP</sequence>
<proteinExistence type="predicted"/>
<evidence type="ECO:0000256" key="21">
    <source>
        <dbReference type="ARBA" id="ARBA00022918"/>
    </source>
</evidence>
<dbReference type="InterPro" id="IPR036397">
    <property type="entry name" value="RNaseH_sf"/>
</dbReference>
<dbReference type="CDD" id="cd09272">
    <property type="entry name" value="RNase_HI_RT_Ty1"/>
    <property type="match status" value="2"/>
</dbReference>
<comment type="function">
    <text evidence="28">Reverse transcriptase/ribonuclease H (RT) is a multifunctional enzyme that catalyzes the conversion of the retro-elements RNA genome into dsDNA within the VLP. The enzyme displays a DNA polymerase activity that can copy either DNA or RNA templates, and a ribonuclease H (RNase H) activity that cleaves the RNA strand of RNA-DNA heteroduplexes during plus-strand synthesis and hydrolyzes RNA primers. The conversion leads to a linear dsDNA copy of the retrotransposon that includes long terminal repeats (LTRs) at both ends.</text>
</comment>
<evidence type="ECO:0000256" key="19">
    <source>
        <dbReference type="ARBA" id="ARBA00022884"/>
    </source>
</evidence>
<dbReference type="PANTHER" id="PTHR42648:SF11">
    <property type="entry name" value="TRANSPOSON TY4-P GAG-POL POLYPROTEIN"/>
    <property type="match status" value="1"/>
</dbReference>
<feature type="region of interest" description="Disordered" evidence="33">
    <location>
        <begin position="961"/>
        <end position="1025"/>
    </location>
</feature>
<dbReference type="InterPro" id="IPR039537">
    <property type="entry name" value="Retrotran_Ty1/copia-like"/>
</dbReference>
<comment type="catalytic activity">
    <reaction evidence="30">
        <text>DNA(n) + a 2'-deoxyribonucleoside 5'-triphosphate = DNA(n+1) + diphosphate</text>
        <dbReference type="Rhea" id="RHEA:22508"/>
        <dbReference type="Rhea" id="RHEA-COMP:17339"/>
        <dbReference type="Rhea" id="RHEA-COMP:17340"/>
        <dbReference type="ChEBI" id="CHEBI:33019"/>
        <dbReference type="ChEBI" id="CHEBI:61560"/>
        <dbReference type="ChEBI" id="CHEBI:173112"/>
        <dbReference type="EC" id="2.7.7.49"/>
    </reaction>
</comment>
<evidence type="ECO:0000256" key="29">
    <source>
        <dbReference type="ARBA" id="ARBA00025615"/>
    </source>
</evidence>
<comment type="function">
    <text evidence="2">The aspartyl protease (PR) mediates the proteolytic cleavages of the Gag and Gag-Pol polyproteins after assembly of the VLP.</text>
</comment>
<keyword evidence="32" id="KW-0862">Zinc</keyword>
<feature type="compositionally biased region" description="Pro residues" evidence="33">
    <location>
        <begin position="904"/>
        <end position="920"/>
    </location>
</feature>
<dbReference type="GO" id="GO:0032196">
    <property type="term" value="P:transposition"/>
    <property type="evidence" value="ECO:0007669"/>
    <property type="project" value="UniProtKB-KW"/>
</dbReference>
<evidence type="ECO:0000256" key="14">
    <source>
        <dbReference type="ARBA" id="ARBA00022750"/>
    </source>
</evidence>
<keyword evidence="23" id="KW-0917">Virion maturation</keyword>
<feature type="domain" description="Integrase catalytic" evidence="35">
    <location>
        <begin position="586"/>
        <end position="756"/>
    </location>
</feature>
<dbReference type="GO" id="GO:0005524">
    <property type="term" value="F:ATP binding"/>
    <property type="evidence" value="ECO:0007669"/>
    <property type="project" value="UniProtKB-KW"/>
</dbReference>
<feature type="compositionally biased region" description="Gly residues" evidence="33">
    <location>
        <begin position="2318"/>
        <end position="2328"/>
    </location>
</feature>
<dbReference type="GeneID" id="43584185"/>
<dbReference type="InterPro" id="IPR025724">
    <property type="entry name" value="GAG-pre-integrase_dom"/>
</dbReference>
<evidence type="ECO:0000313" key="36">
    <source>
        <dbReference type="EMBL" id="VVT56884.1"/>
    </source>
</evidence>
<feature type="region of interest" description="Disordered" evidence="33">
    <location>
        <begin position="875"/>
        <end position="929"/>
    </location>
</feature>
<dbReference type="EMBL" id="CABVLU010000004">
    <property type="protein sequence ID" value="VVT56884.1"/>
    <property type="molecule type" value="Genomic_DNA"/>
</dbReference>
<feature type="region of interest" description="Disordered" evidence="33">
    <location>
        <begin position="1073"/>
        <end position="1108"/>
    </location>
</feature>
<keyword evidence="17" id="KW-0067">ATP-binding</keyword>
<feature type="domain" description="CCHC-type" evidence="34">
    <location>
        <begin position="241"/>
        <end position="255"/>
    </location>
</feature>
<protein>
    <submittedName>
        <fullName evidence="36">Uncharacterized protein</fullName>
    </submittedName>
</protein>
<evidence type="ECO:0000256" key="13">
    <source>
        <dbReference type="ARBA" id="ARBA00022741"/>
    </source>
</evidence>
<dbReference type="InterPro" id="IPR012337">
    <property type="entry name" value="RNaseH-like_sf"/>
</dbReference>
<evidence type="ECO:0000256" key="5">
    <source>
        <dbReference type="ARBA" id="ARBA00022490"/>
    </source>
</evidence>
<dbReference type="GO" id="GO:0003723">
    <property type="term" value="F:RNA binding"/>
    <property type="evidence" value="ECO:0007669"/>
    <property type="project" value="UniProtKB-KW"/>
</dbReference>
<evidence type="ECO:0000256" key="9">
    <source>
        <dbReference type="ARBA" id="ARBA00022679"/>
    </source>
</evidence>
<dbReference type="InterPro" id="IPR043502">
    <property type="entry name" value="DNA/RNA_pol_sf"/>
</dbReference>
<evidence type="ECO:0000256" key="12">
    <source>
        <dbReference type="ARBA" id="ARBA00022723"/>
    </source>
</evidence>
<evidence type="ECO:0000256" key="32">
    <source>
        <dbReference type="PROSITE-ProRule" id="PRU00047"/>
    </source>
</evidence>
<keyword evidence="24" id="KW-0238">DNA-binding</keyword>
<dbReference type="Pfam" id="PF25597">
    <property type="entry name" value="SH3_retrovirus"/>
    <property type="match status" value="1"/>
</dbReference>
<evidence type="ECO:0000256" key="33">
    <source>
        <dbReference type="SAM" id="MobiDB-lite"/>
    </source>
</evidence>
<dbReference type="GO" id="GO:0008270">
    <property type="term" value="F:zinc ion binding"/>
    <property type="evidence" value="ECO:0007669"/>
    <property type="project" value="UniProtKB-KW"/>
</dbReference>
<keyword evidence="19" id="KW-0694">RNA-binding</keyword>
<evidence type="ECO:0000256" key="24">
    <source>
        <dbReference type="ARBA" id="ARBA00023125"/>
    </source>
</evidence>
<dbReference type="GO" id="GO:0006310">
    <property type="term" value="P:DNA recombination"/>
    <property type="evidence" value="ECO:0007669"/>
    <property type="project" value="UniProtKB-KW"/>
</dbReference>
<gene>
    <name evidence="36" type="ORF">SAPINGB_P005371</name>
</gene>
<keyword evidence="7" id="KW-1188">Viral release from host cell</keyword>
<dbReference type="GO" id="GO:0005737">
    <property type="term" value="C:cytoplasm"/>
    <property type="evidence" value="ECO:0007669"/>
    <property type="project" value="UniProtKB-SubCell"/>
</dbReference>
<evidence type="ECO:0000256" key="4">
    <source>
        <dbReference type="ARBA" id="ARBA00004496"/>
    </source>
</evidence>
<keyword evidence="10" id="KW-0548">Nucleotidyltransferase</keyword>
<keyword evidence="14" id="KW-0064">Aspartyl protease</keyword>
<comment type="catalytic activity">
    <reaction evidence="31">
        <text>DNA(n) + a 2'-deoxyribonucleoside 5'-triphosphate = DNA(n+1) + diphosphate</text>
        <dbReference type="Rhea" id="RHEA:22508"/>
        <dbReference type="Rhea" id="RHEA-COMP:17339"/>
        <dbReference type="Rhea" id="RHEA-COMP:17340"/>
        <dbReference type="ChEBI" id="CHEBI:33019"/>
        <dbReference type="ChEBI" id="CHEBI:61560"/>
        <dbReference type="ChEBI" id="CHEBI:173112"/>
        <dbReference type="EC" id="2.7.7.7"/>
    </reaction>
</comment>
<keyword evidence="16" id="KW-0378">Hydrolase</keyword>
<keyword evidence="18" id="KW-0460">Magnesium</keyword>
<dbReference type="Pfam" id="PF07727">
    <property type="entry name" value="RVT_2"/>
    <property type="match status" value="3"/>
</dbReference>
<dbReference type="GO" id="GO:0003887">
    <property type="term" value="F:DNA-directed DNA polymerase activity"/>
    <property type="evidence" value="ECO:0007669"/>
    <property type="project" value="UniProtKB-KW"/>
</dbReference>
<evidence type="ECO:0000256" key="7">
    <source>
        <dbReference type="ARBA" id="ARBA00022612"/>
    </source>
</evidence>
<organism evidence="36 37">
    <name type="scientific">Magnusiomyces paraingens</name>
    <dbReference type="NCBI Taxonomy" id="2606893"/>
    <lineage>
        <taxon>Eukaryota</taxon>
        <taxon>Fungi</taxon>
        <taxon>Dikarya</taxon>
        <taxon>Ascomycota</taxon>
        <taxon>Saccharomycotina</taxon>
        <taxon>Dipodascomycetes</taxon>
        <taxon>Dipodascales</taxon>
        <taxon>Dipodascaceae</taxon>
        <taxon>Magnusiomyces</taxon>
    </lineage>
</organism>
<evidence type="ECO:0000256" key="28">
    <source>
        <dbReference type="ARBA" id="ARBA00025590"/>
    </source>
</evidence>
<evidence type="ECO:0000256" key="2">
    <source>
        <dbReference type="ARBA" id="ARBA00002180"/>
    </source>
</evidence>
<evidence type="ECO:0000313" key="37">
    <source>
        <dbReference type="Proteomes" id="UP000398389"/>
    </source>
</evidence>
<reference evidence="36 37" key="1">
    <citation type="submission" date="2019-09" db="EMBL/GenBank/DDBJ databases">
        <authorList>
            <person name="Brejova B."/>
        </authorList>
    </citation>
    <scope>NUCLEOTIDE SEQUENCE [LARGE SCALE GENOMIC DNA]</scope>
</reference>
<keyword evidence="37" id="KW-1185">Reference proteome</keyword>
<evidence type="ECO:0000256" key="11">
    <source>
        <dbReference type="ARBA" id="ARBA00022722"/>
    </source>
</evidence>